<feature type="transmembrane region" description="Helical" evidence="6">
    <location>
        <begin position="6"/>
        <end position="22"/>
    </location>
</feature>
<feature type="transmembrane region" description="Helical" evidence="6">
    <location>
        <begin position="77"/>
        <end position="94"/>
    </location>
</feature>
<comment type="caution">
    <text evidence="8">The sequence shown here is derived from an EMBL/GenBank/DDBJ whole genome shotgun (WGS) entry which is preliminary data.</text>
</comment>
<dbReference type="PANTHER" id="PTHR35007:SF2">
    <property type="entry name" value="PILUS ASSEMBLE PROTEIN"/>
    <property type="match status" value="1"/>
</dbReference>
<dbReference type="GO" id="GO:0005886">
    <property type="term" value="C:plasma membrane"/>
    <property type="evidence" value="ECO:0007669"/>
    <property type="project" value="UniProtKB-SubCell"/>
</dbReference>
<name>A0A9X0XBP0_9BURK</name>
<feature type="domain" description="Type II secretion system protein GspF" evidence="7">
    <location>
        <begin position="143"/>
        <end position="268"/>
    </location>
</feature>
<keyword evidence="5 6" id="KW-0472">Membrane</keyword>
<dbReference type="RefSeq" id="WP_201824490.1">
    <property type="nucleotide sequence ID" value="NZ_JAERRA010000001.1"/>
</dbReference>
<keyword evidence="4 6" id="KW-1133">Transmembrane helix</keyword>
<evidence type="ECO:0000313" key="9">
    <source>
        <dbReference type="Proteomes" id="UP000643207"/>
    </source>
</evidence>
<keyword evidence="9" id="KW-1185">Reference proteome</keyword>
<dbReference type="EMBL" id="JAERRA010000001">
    <property type="protein sequence ID" value="MBL0719247.1"/>
    <property type="molecule type" value="Genomic_DNA"/>
</dbReference>
<gene>
    <name evidence="8" type="ORF">JI742_05020</name>
</gene>
<proteinExistence type="predicted"/>
<evidence type="ECO:0000256" key="2">
    <source>
        <dbReference type="ARBA" id="ARBA00022475"/>
    </source>
</evidence>
<organism evidence="8 9">
    <name type="scientific">Aquariibacter lacus</name>
    <dbReference type="NCBI Taxonomy" id="2801332"/>
    <lineage>
        <taxon>Bacteria</taxon>
        <taxon>Pseudomonadati</taxon>
        <taxon>Pseudomonadota</taxon>
        <taxon>Betaproteobacteria</taxon>
        <taxon>Burkholderiales</taxon>
        <taxon>Sphaerotilaceae</taxon>
        <taxon>Aquariibacter</taxon>
    </lineage>
</organism>
<feature type="transmembrane region" description="Helical" evidence="6">
    <location>
        <begin position="253"/>
        <end position="275"/>
    </location>
</feature>
<reference evidence="8 9" key="1">
    <citation type="submission" date="2021-01" db="EMBL/GenBank/DDBJ databases">
        <title>Piscinibacter sp. Jin2 Genome sequencing and assembly.</title>
        <authorList>
            <person name="Kim I."/>
        </authorList>
    </citation>
    <scope>NUCLEOTIDE SEQUENCE [LARGE SCALE GENOMIC DNA]</scope>
    <source>
        <strain evidence="8 9">Jin2</strain>
    </source>
</reference>
<evidence type="ECO:0000256" key="3">
    <source>
        <dbReference type="ARBA" id="ARBA00022692"/>
    </source>
</evidence>
<keyword evidence="3 6" id="KW-0812">Transmembrane</keyword>
<evidence type="ECO:0000256" key="5">
    <source>
        <dbReference type="ARBA" id="ARBA00023136"/>
    </source>
</evidence>
<comment type="subcellular location">
    <subcellularLocation>
        <location evidence="1">Cell membrane</location>
        <topology evidence="1">Multi-pass membrane protein</topology>
    </subcellularLocation>
</comment>
<dbReference type="PANTHER" id="PTHR35007">
    <property type="entry name" value="INTEGRAL MEMBRANE PROTEIN-RELATED"/>
    <property type="match status" value="1"/>
</dbReference>
<accession>A0A9X0XBP0</accession>
<keyword evidence="2" id="KW-1003">Cell membrane</keyword>
<evidence type="ECO:0000313" key="8">
    <source>
        <dbReference type="EMBL" id="MBL0719247.1"/>
    </source>
</evidence>
<evidence type="ECO:0000256" key="6">
    <source>
        <dbReference type="SAM" id="Phobius"/>
    </source>
</evidence>
<dbReference type="Proteomes" id="UP000643207">
    <property type="component" value="Unassembled WGS sequence"/>
</dbReference>
<evidence type="ECO:0000259" key="7">
    <source>
        <dbReference type="Pfam" id="PF00482"/>
    </source>
</evidence>
<sequence length="288" mass="32247">MLPVLLLTVLTLLLAGWLGLQLRRQQEVERLRQRMVQGEAPPPDEAQATAEDLMRDDYGLRGADILSYQLTRLTNSVLGRLLIAGAAGGAGFLLSRSAGRSLGDSIGLSLAAGLLGVGLAYLALNARRRNRQREIRKALPDVLEMLAAIMEGGTAFDAALQHIVRESDLRHPLYLELSITLEAMRRGRRRHEALRMMADRCRLQEVRDVVAGLIQADQTGSSISDVLRHFARTFFREYEAEVQRRAERLPIKMMFPMMFTIMPAMLIVTGFPSFLRLWRTLEAVLAGR</sequence>
<protein>
    <submittedName>
        <fullName evidence="8">Type II secretion system F family protein</fullName>
    </submittedName>
</protein>
<evidence type="ECO:0000256" key="4">
    <source>
        <dbReference type="ARBA" id="ARBA00022989"/>
    </source>
</evidence>
<dbReference type="Pfam" id="PF00482">
    <property type="entry name" value="T2SSF"/>
    <property type="match status" value="1"/>
</dbReference>
<dbReference type="AlphaFoldDB" id="A0A9X0XBP0"/>
<feature type="transmembrane region" description="Helical" evidence="6">
    <location>
        <begin position="106"/>
        <end position="124"/>
    </location>
</feature>
<dbReference type="InterPro" id="IPR018076">
    <property type="entry name" value="T2SS_GspF_dom"/>
</dbReference>
<evidence type="ECO:0000256" key="1">
    <source>
        <dbReference type="ARBA" id="ARBA00004651"/>
    </source>
</evidence>